<dbReference type="RefSeq" id="WP_147847805.1">
    <property type="nucleotide sequence ID" value="NZ_VDUZ01000015.1"/>
</dbReference>
<dbReference type="Gene3D" id="3.30.1330.40">
    <property type="entry name" value="RutC-like"/>
    <property type="match status" value="1"/>
</dbReference>
<dbReference type="Proteomes" id="UP000321638">
    <property type="component" value="Unassembled WGS sequence"/>
</dbReference>
<dbReference type="GO" id="GO:0019239">
    <property type="term" value="F:deaminase activity"/>
    <property type="evidence" value="ECO:0007669"/>
    <property type="project" value="TreeGrafter"/>
</dbReference>
<organism evidence="2 3">
    <name type="scientific">Vineibacter terrae</name>
    <dbReference type="NCBI Taxonomy" id="2586908"/>
    <lineage>
        <taxon>Bacteria</taxon>
        <taxon>Pseudomonadati</taxon>
        <taxon>Pseudomonadota</taxon>
        <taxon>Alphaproteobacteria</taxon>
        <taxon>Hyphomicrobiales</taxon>
        <taxon>Vineibacter</taxon>
    </lineage>
</organism>
<evidence type="ECO:0000313" key="2">
    <source>
        <dbReference type="EMBL" id="TXL75234.1"/>
    </source>
</evidence>
<proteinExistence type="inferred from homology"/>
<name>A0A5C8PM09_9HYPH</name>
<comment type="caution">
    <text evidence="2">The sequence shown here is derived from an EMBL/GenBank/DDBJ whole genome shotgun (WGS) entry which is preliminary data.</text>
</comment>
<sequence>MHTILQPPGWVQPKGYANGIAAEGRLVFVGGQIGWNSQNRFETDDLVEQVRQTLRNVVEVLAQAGAGPEHVVTMTWYLTDKKDYLNNLAGIGRAYREIIGRHFPAMAAVEVTALVEDRAKVEIQAMAVIPK</sequence>
<dbReference type="GO" id="GO:0005829">
    <property type="term" value="C:cytosol"/>
    <property type="evidence" value="ECO:0007669"/>
    <property type="project" value="TreeGrafter"/>
</dbReference>
<evidence type="ECO:0000313" key="3">
    <source>
        <dbReference type="Proteomes" id="UP000321638"/>
    </source>
</evidence>
<dbReference type="InterPro" id="IPR035959">
    <property type="entry name" value="RutC-like_sf"/>
</dbReference>
<dbReference type="CDD" id="cd00448">
    <property type="entry name" value="YjgF_YER057c_UK114_family"/>
    <property type="match status" value="1"/>
</dbReference>
<dbReference type="InterPro" id="IPR006175">
    <property type="entry name" value="YjgF/YER057c/UK114"/>
</dbReference>
<gene>
    <name evidence="2" type="ORF">FHP25_14885</name>
</gene>
<reference evidence="2 3" key="1">
    <citation type="submission" date="2019-06" db="EMBL/GenBank/DDBJ databases">
        <title>New taxonomy in bacterial strain CC-CFT640, isolated from vineyard.</title>
        <authorList>
            <person name="Lin S.-Y."/>
            <person name="Tsai C.-F."/>
            <person name="Young C.-C."/>
        </authorList>
    </citation>
    <scope>NUCLEOTIDE SEQUENCE [LARGE SCALE GENOMIC DNA]</scope>
    <source>
        <strain evidence="2 3">CC-CFT640</strain>
    </source>
</reference>
<dbReference type="OrthoDB" id="9803101at2"/>
<dbReference type="PANTHER" id="PTHR11803">
    <property type="entry name" value="2-IMINOBUTANOATE/2-IMINOPROPANOATE DEAMINASE RIDA"/>
    <property type="match status" value="1"/>
</dbReference>
<dbReference type="AlphaFoldDB" id="A0A5C8PM09"/>
<accession>A0A5C8PM09</accession>
<dbReference type="EMBL" id="VDUZ01000015">
    <property type="protein sequence ID" value="TXL75234.1"/>
    <property type="molecule type" value="Genomic_DNA"/>
</dbReference>
<dbReference type="SUPFAM" id="SSF55298">
    <property type="entry name" value="YjgF-like"/>
    <property type="match status" value="1"/>
</dbReference>
<comment type="similarity">
    <text evidence="1">Belongs to the RutC family.</text>
</comment>
<keyword evidence="3" id="KW-1185">Reference proteome</keyword>
<evidence type="ECO:0000256" key="1">
    <source>
        <dbReference type="ARBA" id="ARBA00010552"/>
    </source>
</evidence>
<dbReference type="PANTHER" id="PTHR11803:SF58">
    <property type="entry name" value="PROTEIN HMF1-RELATED"/>
    <property type="match status" value="1"/>
</dbReference>
<dbReference type="Pfam" id="PF01042">
    <property type="entry name" value="Ribonuc_L-PSP"/>
    <property type="match status" value="1"/>
</dbReference>
<protein>
    <submittedName>
        <fullName evidence="2">RidA family protein</fullName>
    </submittedName>
</protein>